<reference evidence="2" key="1">
    <citation type="submission" date="2023-03" db="EMBL/GenBank/DDBJ databases">
        <title>Massive genome expansion in bonnet fungi (Mycena s.s.) driven by repeated elements and novel gene families across ecological guilds.</title>
        <authorList>
            <consortium name="Lawrence Berkeley National Laboratory"/>
            <person name="Harder C.B."/>
            <person name="Miyauchi S."/>
            <person name="Viragh M."/>
            <person name="Kuo A."/>
            <person name="Thoen E."/>
            <person name="Andreopoulos B."/>
            <person name="Lu D."/>
            <person name="Skrede I."/>
            <person name="Drula E."/>
            <person name="Henrissat B."/>
            <person name="Morin E."/>
            <person name="Kohler A."/>
            <person name="Barry K."/>
            <person name="LaButti K."/>
            <person name="Morin E."/>
            <person name="Salamov A."/>
            <person name="Lipzen A."/>
            <person name="Mereny Z."/>
            <person name="Hegedus B."/>
            <person name="Baldrian P."/>
            <person name="Stursova M."/>
            <person name="Weitz H."/>
            <person name="Taylor A."/>
            <person name="Grigoriev I.V."/>
            <person name="Nagy L.G."/>
            <person name="Martin F."/>
            <person name="Kauserud H."/>
        </authorList>
    </citation>
    <scope>NUCLEOTIDE SEQUENCE</scope>
    <source>
        <strain evidence="2">CBHHK002</strain>
    </source>
</reference>
<evidence type="ECO:0000256" key="1">
    <source>
        <dbReference type="SAM" id="MobiDB-lite"/>
    </source>
</evidence>
<protein>
    <submittedName>
        <fullName evidence="2">Uncharacterized protein</fullName>
    </submittedName>
</protein>
<organism evidence="2 3">
    <name type="scientific">Mycena albidolilacea</name>
    <dbReference type="NCBI Taxonomy" id="1033008"/>
    <lineage>
        <taxon>Eukaryota</taxon>
        <taxon>Fungi</taxon>
        <taxon>Dikarya</taxon>
        <taxon>Basidiomycota</taxon>
        <taxon>Agaricomycotina</taxon>
        <taxon>Agaricomycetes</taxon>
        <taxon>Agaricomycetidae</taxon>
        <taxon>Agaricales</taxon>
        <taxon>Marasmiineae</taxon>
        <taxon>Mycenaceae</taxon>
        <taxon>Mycena</taxon>
    </lineage>
</organism>
<evidence type="ECO:0000313" key="3">
    <source>
        <dbReference type="Proteomes" id="UP001218218"/>
    </source>
</evidence>
<proteinExistence type="predicted"/>
<comment type="caution">
    <text evidence="2">The sequence shown here is derived from an EMBL/GenBank/DDBJ whole genome shotgun (WGS) entry which is preliminary data.</text>
</comment>
<feature type="region of interest" description="Disordered" evidence="1">
    <location>
        <begin position="238"/>
        <end position="259"/>
    </location>
</feature>
<gene>
    <name evidence="2" type="ORF">DFH08DRAFT_804050</name>
</gene>
<accession>A0AAD7ACG5</accession>
<keyword evidence="3" id="KW-1185">Reference proteome</keyword>
<evidence type="ECO:0000313" key="2">
    <source>
        <dbReference type="EMBL" id="KAJ7354125.1"/>
    </source>
</evidence>
<feature type="region of interest" description="Disordered" evidence="1">
    <location>
        <begin position="274"/>
        <end position="299"/>
    </location>
</feature>
<name>A0AAD7ACG5_9AGAR</name>
<dbReference type="EMBL" id="JARIHO010000010">
    <property type="protein sequence ID" value="KAJ7354125.1"/>
    <property type="molecule type" value="Genomic_DNA"/>
</dbReference>
<dbReference type="Proteomes" id="UP001218218">
    <property type="component" value="Unassembled WGS sequence"/>
</dbReference>
<dbReference type="AlphaFoldDB" id="A0AAD7ACG5"/>
<feature type="region of interest" description="Disordered" evidence="1">
    <location>
        <begin position="200"/>
        <end position="225"/>
    </location>
</feature>
<sequence>MYTFSLAPTPEMEAVSTSTTTIPVMLTLKRKGSRKIEGEMPAKKAKKMMNPGAAACKKTDSDCRTVYSMVNKTSKVKYDKVTFTQSSMSWITLFLRSLRQDHVSVLHKYQLLWQLFPTVALPAHFYPPHSRTSTARPLGAVTQKHSTKICRIHRLSWPRGRSVNDAIPNSEASINYDEEEGLTSSLVRGGDTKWRISNEKRQTLGDGTVAEEGTQPSPCQGKGQGAGCLYKQSLGPKLAKEARGPPTNGPGAGPQQHPSLLDLRPLDIELTRPLGPLSTKRYTNTPGSFTGDTERNGGGWMPDECSGLVLGL</sequence>
<feature type="compositionally biased region" description="Polar residues" evidence="1">
    <location>
        <begin position="280"/>
        <end position="291"/>
    </location>
</feature>